<evidence type="ECO:0000256" key="2">
    <source>
        <dbReference type="ARBA" id="ARBA00009699"/>
    </source>
</evidence>
<evidence type="ECO:0000313" key="9">
    <source>
        <dbReference type="EMBL" id="TKA25961.1"/>
    </source>
</evidence>
<protein>
    <recommendedName>
        <fullName evidence="3 8">Mannan endo-1,6-alpha-mannosidase</fullName>
        <ecNumber evidence="3 8">3.2.1.101</ecNumber>
    </recommendedName>
</protein>
<proteinExistence type="inferred from homology"/>
<comment type="similarity">
    <text evidence="2 8">Belongs to the glycosyl hydrolase 76 family.</text>
</comment>
<dbReference type="GO" id="GO:0008496">
    <property type="term" value="F:mannan endo-1,6-alpha-mannosidase activity"/>
    <property type="evidence" value="ECO:0007669"/>
    <property type="project" value="UniProtKB-UniRule"/>
</dbReference>
<evidence type="ECO:0000256" key="1">
    <source>
        <dbReference type="ARBA" id="ARBA00001452"/>
    </source>
</evidence>
<dbReference type="InterPro" id="IPR008928">
    <property type="entry name" value="6-hairpin_glycosidase_sf"/>
</dbReference>
<dbReference type="Pfam" id="PF03663">
    <property type="entry name" value="Glyco_hydro_76"/>
    <property type="match status" value="1"/>
</dbReference>
<keyword evidence="6" id="KW-0325">Glycoprotein</keyword>
<sequence>MSTSRGGIIDTLPIIPPTTLASTSSNFVHHPQLVMHLALRLAVLATAASNVAAIAVDVNNPNSVSDAAGALAATLYTYHDPSSTIGQFQQPEPWFWWLSGSAWTALIDYTAYTNDYTYVEDIQTSLSRNLGPALDFAPASQAGWEANDDQAYWVYNALTALEYGFPSLECQPSNAIVNTSCANSWYSISVHIFEEFVNRWQYSDDTCNGGLTWQYNAAATGNSATYKNTVTNGGFFQLAARLARYTNNATYADWATQIYDWTEGVGLIADGWHVYDGTSIEQNCSVVNAAEYSYNVASYIHGTANMFAYHGSGNGSEGGTLWEARTHVLIGAANESFFSPFPNATGIMYETMCEFDLSCDTDQASFKGSLARWMSKAAVLVPSTKEIVMDLLTTSAQGAAASCSGLDGSTCGEKWYVGGYDGARGFGQQLAGLEVMLSLMVDNAPKLATLSANSSANN</sequence>
<accession>A0A4U0TUG5</accession>
<comment type="catalytic activity">
    <reaction evidence="1 8">
        <text>Random hydrolysis of (1-&gt;6)-alpha-D-mannosidic linkages in unbranched (1-&gt;6)-mannans.</text>
        <dbReference type="EC" id="3.2.1.101"/>
    </reaction>
</comment>
<dbReference type="PIRSF" id="PIRSF016302">
    <property type="entry name" value="Man_a_manosd"/>
    <property type="match status" value="1"/>
</dbReference>
<keyword evidence="10" id="KW-1185">Reference proteome</keyword>
<dbReference type="InterPro" id="IPR014480">
    <property type="entry name" value="Mannan-1_6-alpha_mannosidase"/>
</dbReference>
<organism evidence="9 10">
    <name type="scientific">Salinomyces thailandicus</name>
    <dbReference type="NCBI Taxonomy" id="706561"/>
    <lineage>
        <taxon>Eukaryota</taxon>
        <taxon>Fungi</taxon>
        <taxon>Dikarya</taxon>
        <taxon>Ascomycota</taxon>
        <taxon>Pezizomycotina</taxon>
        <taxon>Dothideomycetes</taxon>
        <taxon>Dothideomycetidae</taxon>
        <taxon>Mycosphaerellales</taxon>
        <taxon>Teratosphaeriaceae</taxon>
        <taxon>Salinomyces</taxon>
    </lineage>
</organism>
<evidence type="ECO:0000256" key="4">
    <source>
        <dbReference type="ARBA" id="ARBA00022729"/>
    </source>
</evidence>
<dbReference type="AlphaFoldDB" id="A0A4U0TUG5"/>
<dbReference type="Proteomes" id="UP000308549">
    <property type="component" value="Unassembled WGS sequence"/>
</dbReference>
<dbReference type="OrthoDB" id="4187847at2759"/>
<evidence type="ECO:0000256" key="6">
    <source>
        <dbReference type="ARBA" id="ARBA00023180"/>
    </source>
</evidence>
<dbReference type="SUPFAM" id="SSF48208">
    <property type="entry name" value="Six-hairpin glycosidases"/>
    <property type="match status" value="1"/>
</dbReference>
<dbReference type="GO" id="GO:0009272">
    <property type="term" value="P:fungal-type cell wall biogenesis"/>
    <property type="evidence" value="ECO:0007669"/>
    <property type="project" value="TreeGrafter"/>
</dbReference>
<evidence type="ECO:0000256" key="7">
    <source>
        <dbReference type="ARBA" id="ARBA00023295"/>
    </source>
</evidence>
<comment type="caution">
    <text evidence="9">The sequence shown here is derived from an EMBL/GenBank/DDBJ whole genome shotgun (WGS) entry which is preliminary data.</text>
</comment>
<evidence type="ECO:0000256" key="8">
    <source>
        <dbReference type="PIRNR" id="PIRNR016302"/>
    </source>
</evidence>
<dbReference type="InterPro" id="IPR005198">
    <property type="entry name" value="Glyco_hydro_76"/>
</dbReference>
<dbReference type="GO" id="GO:0016052">
    <property type="term" value="P:carbohydrate catabolic process"/>
    <property type="evidence" value="ECO:0007669"/>
    <property type="project" value="InterPro"/>
</dbReference>
<keyword evidence="4" id="KW-0732">Signal</keyword>
<dbReference type="EC" id="3.2.1.101" evidence="3 8"/>
<dbReference type="Gene3D" id="1.50.10.20">
    <property type="match status" value="1"/>
</dbReference>
<gene>
    <name evidence="9" type="ORF">B0A50_05473</name>
</gene>
<reference evidence="9 10" key="1">
    <citation type="submission" date="2017-03" db="EMBL/GenBank/DDBJ databases">
        <title>Genomes of endolithic fungi from Antarctica.</title>
        <authorList>
            <person name="Coleine C."/>
            <person name="Masonjones S."/>
            <person name="Stajich J.E."/>
        </authorList>
    </citation>
    <scope>NUCLEOTIDE SEQUENCE [LARGE SCALE GENOMIC DNA]</scope>
    <source>
        <strain evidence="9 10">CCFEE 6315</strain>
    </source>
</reference>
<dbReference type="PANTHER" id="PTHR12145:SF36">
    <property type="entry name" value="MANNAN ENDO-1,6-ALPHA-MANNOSIDASE DCW1"/>
    <property type="match status" value="1"/>
</dbReference>
<evidence type="ECO:0000256" key="3">
    <source>
        <dbReference type="ARBA" id="ARBA00012350"/>
    </source>
</evidence>
<evidence type="ECO:0000256" key="5">
    <source>
        <dbReference type="ARBA" id="ARBA00022801"/>
    </source>
</evidence>
<dbReference type="EMBL" id="NAJL01000031">
    <property type="protein sequence ID" value="TKA25961.1"/>
    <property type="molecule type" value="Genomic_DNA"/>
</dbReference>
<name>A0A4U0TUG5_9PEZI</name>
<dbReference type="PANTHER" id="PTHR12145">
    <property type="entry name" value="MANNAN ENDO-1,6-ALPHA-MANNOSIDASE DCW1"/>
    <property type="match status" value="1"/>
</dbReference>
<keyword evidence="7 8" id="KW-0326">Glycosidase</keyword>
<keyword evidence="5 8" id="KW-0378">Hydrolase</keyword>
<evidence type="ECO:0000313" key="10">
    <source>
        <dbReference type="Proteomes" id="UP000308549"/>
    </source>
</evidence>